<dbReference type="GeneID" id="20091330"/>
<accession>A0A024TA64</accession>
<feature type="region of interest" description="Disordered" evidence="1">
    <location>
        <begin position="1"/>
        <end position="29"/>
    </location>
</feature>
<dbReference type="AlphaFoldDB" id="A0A024TA64"/>
<dbReference type="EMBL" id="KI914016">
    <property type="protein sequence ID" value="ETV91040.1"/>
    <property type="molecule type" value="Genomic_DNA"/>
</dbReference>
<proteinExistence type="predicted"/>
<organism evidence="2">
    <name type="scientific">Aphanomyces invadans</name>
    <dbReference type="NCBI Taxonomy" id="157072"/>
    <lineage>
        <taxon>Eukaryota</taxon>
        <taxon>Sar</taxon>
        <taxon>Stramenopiles</taxon>
        <taxon>Oomycota</taxon>
        <taxon>Saprolegniomycetes</taxon>
        <taxon>Saprolegniales</taxon>
        <taxon>Verrucalvaceae</taxon>
        <taxon>Aphanomyces</taxon>
    </lineage>
</organism>
<protein>
    <submittedName>
        <fullName evidence="2">Uncharacterized protein</fullName>
    </submittedName>
</protein>
<reference evidence="2" key="1">
    <citation type="submission" date="2013-12" db="EMBL/GenBank/DDBJ databases">
        <title>The Genome Sequence of Aphanomyces invadans NJM9701.</title>
        <authorList>
            <consortium name="The Broad Institute Genomics Platform"/>
            <person name="Russ C."/>
            <person name="Tyler B."/>
            <person name="van West P."/>
            <person name="Dieguez-Uribeondo J."/>
            <person name="Young S.K."/>
            <person name="Zeng Q."/>
            <person name="Gargeya S."/>
            <person name="Fitzgerald M."/>
            <person name="Abouelleil A."/>
            <person name="Alvarado L."/>
            <person name="Chapman S.B."/>
            <person name="Gainer-Dewar J."/>
            <person name="Goldberg J."/>
            <person name="Griggs A."/>
            <person name="Gujja S."/>
            <person name="Hansen M."/>
            <person name="Howarth C."/>
            <person name="Imamovic A."/>
            <person name="Ireland A."/>
            <person name="Larimer J."/>
            <person name="McCowan C."/>
            <person name="Murphy C."/>
            <person name="Pearson M."/>
            <person name="Poon T.W."/>
            <person name="Priest M."/>
            <person name="Roberts A."/>
            <person name="Saif S."/>
            <person name="Shea T."/>
            <person name="Sykes S."/>
            <person name="Wortman J."/>
            <person name="Nusbaum C."/>
            <person name="Birren B."/>
        </authorList>
    </citation>
    <scope>NUCLEOTIDE SEQUENCE [LARGE SCALE GENOMIC DNA]</scope>
    <source>
        <strain evidence="2">NJM9701</strain>
    </source>
</reference>
<sequence>MSSNDKRPVVADAAVSTDRPTHFRRARHRHTTTILRPKTLSFATELAANETPRAVAVAECVPTLSSYNATSRQCVAPVPAVCQKLTTTQGCVLPKL</sequence>
<evidence type="ECO:0000256" key="1">
    <source>
        <dbReference type="SAM" id="MobiDB-lite"/>
    </source>
</evidence>
<evidence type="ECO:0000313" key="2">
    <source>
        <dbReference type="EMBL" id="ETV91040.1"/>
    </source>
</evidence>
<gene>
    <name evidence="2" type="ORF">H310_14280</name>
</gene>
<dbReference type="VEuPathDB" id="FungiDB:H310_14280"/>
<dbReference type="RefSeq" id="XP_008880320.1">
    <property type="nucleotide sequence ID" value="XM_008882098.1"/>
</dbReference>
<name>A0A024TA64_9STRA</name>